<feature type="compositionally biased region" description="Polar residues" evidence="1">
    <location>
        <begin position="846"/>
        <end position="857"/>
    </location>
</feature>
<protein>
    <submittedName>
        <fullName evidence="4">Uncharacterized protein</fullName>
    </submittedName>
</protein>
<feature type="transmembrane region" description="Helical" evidence="2">
    <location>
        <begin position="151"/>
        <end position="170"/>
    </location>
</feature>
<dbReference type="NCBIfam" id="NF046089">
    <property type="entry name" value="CD3337_EF1877"/>
    <property type="match status" value="1"/>
</dbReference>
<name>A0A1S9UHR4_BACCE</name>
<dbReference type="EMBL" id="MUAL01000062">
    <property type="protein sequence ID" value="OOR21783.1"/>
    <property type="molecule type" value="Genomic_DNA"/>
</dbReference>
<feature type="compositionally biased region" description="Polar residues" evidence="1">
    <location>
        <begin position="668"/>
        <end position="677"/>
    </location>
</feature>
<evidence type="ECO:0000313" key="5">
    <source>
        <dbReference type="Proteomes" id="UP000191124"/>
    </source>
</evidence>
<feature type="compositionally biased region" description="Basic and acidic residues" evidence="1">
    <location>
        <begin position="617"/>
        <end position="626"/>
    </location>
</feature>
<feature type="compositionally biased region" description="Polar residues" evidence="1">
    <location>
        <begin position="806"/>
        <end position="817"/>
    </location>
</feature>
<feature type="compositionally biased region" description="Basic and acidic residues" evidence="1">
    <location>
        <begin position="495"/>
        <end position="563"/>
    </location>
</feature>
<feature type="compositionally biased region" description="Polar residues" evidence="1">
    <location>
        <begin position="885"/>
        <end position="901"/>
    </location>
</feature>
<feature type="transmembrane region" description="Helical" evidence="2">
    <location>
        <begin position="334"/>
        <end position="357"/>
    </location>
</feature>
<proteinExistence type="predicted"/>
<feature type="compositionally biased region" description="Polar residues" evidence="1">
    <location>
        <begin position="688"/>
        <end position="697"/>
    </location>
</feature>
<keyword evidence="2" id="KW-0812">Transmembrane</keyword>
<evidence type="ECO:0000256" key="1">
    <source>
        <dbReference type="SAM" id="MobiDB-lite"/>
    </source>
</evidence>
<feature type="compositionally biased region" description="Polar residues" evidence="1">
    <location>
        <begin position="708"/>
        <end position="717"/>
    </location>
</feature>
<feature type="compositionally biased region" description="Low complexity" evidence="1">
    <location>
        <begin position="766"/>
        <end position="781"/>
    </location>
</feature>
<keyword evidence="2" id="KW-1133">Transmembrane helix</keyword>
<reference evidence="4 5" key="1">
    <citation type="submission" date="2017-01" db="EMBL/GenBank/DDBJ databases">
        <title>Bacillus cereus isolates.</title>
        <authorList>
            <person name="Beno S.M."/>
        </authorList>
    </citation>
    <scope>NUCLEOTIDE SEQUENCE [LARGE SCALE GENOMIC DNA]</scope>
    <source>
        <strain evidence="4 5">FSL M7-1219</strain>
    </source>
</reference>
<feature type="compositionally biased region" description="Polar residues" evidence="1">
    <location>
        <begin position="726"/>
        <end position="737"/>
    </location>
</feature>
<keyword evidence="3" id="KW-0732">Signal</keyword>
<feature type="compositionally biased region" description="Polar residues" evidence="1">
    <location>
        <begin position="786"/>
        <end position="797"/>
    </location>
</feature>
<accession>A0A1S9UHR4</accession>
<dbReference type="InterPro" id="IPR058112">
    <property type="entry name" value="CD3337_EF1877-like"/>
</dbReference>
<sequence length="933" mass="101021">MKKFITLLLLMCTLLLVFNLLFKATPVYAEEEPRHSLIDDIIPKSKEKLKFEEYPPSSYGIDVYTPEGGFGESLKFWKWKDSIKEQIVATIFILISIAWTVNLAISSLVTSLVGQSMSLNIVADVGDKLGEVISKTAGFNGSWGNGIYSELIGLMLALLACWVIWVGFIQRRQSEMLGGLLKALGILVFTLGFFANSSYIIKGLNNFSEQVNKTVLDTSQSISGASEGHSSGVDSITDLTHTLLIKQPYTLLQFGTTDMKKIGDERIKKLLTTTDPEKRKDLIKEEVEIQKNKTLSLDATFERGALVLLLGVINAPLWIVLGLCSMAMLFYQLMFIIVALMSPVMLLMALVPAWTGTAKKFLAELFRTLLMKVAIGFLVTLMFWVSSILFSATDKYGYLVVAILQILSFLGVWLYRKTIFDAITTVPANAGAARASDAMSNIRQKYRDVRRGSKTVGRGVAVAGAAGVASAAVAGKMGKSGYSKFKQLKENYADRKEKVADGKRKEKEQMQAEKEKNINQMKKEENLGVRDRKGNQEQERAKEEVAATKENPELAVRGKHEDNNPEIQQAELKDKEEDVKADVKPVAQSNEELNNKEEDVKAQVRPVAHQNNGGLENKQEDVKAEAKPVGTIKPPTGQTKSMDGKPITTPQPGTTPSPANPMDGKPITTPQSGTTPSPANPMDGKPITTPQSGTTPSPANPMDGKPITTPQSGTTPSPANPMESKPITTPQSGTTPSPANPMDGKPITTPQSGTTPSPANPMESKPITTPQSGTTPSPTNPMESKPITTPQSGTTPSPANPMESKPITTPQSGTTPSPANPMESKPITTPQSGTMPSPANPMESKPITTPQSGTTPSPANPIESKPVTTSHVSTPQKQVEVKPVNPQQTKNVPKVNNQQQVKEGAAIKKVDTKAQTQQEALKNVKAKETKKPK</sequence>
<feature type="region of interest" description="Disordered" evidence="1">
    <location>
        <begin position="495"/>
        <end position="914"/>
    </location>
</feature>
<dbReference type="CDD" id="cd22249">
    <property type="entry name" value="UDM1_RNF168_RNF169-like"/>
    <property type="match status" value="1"/>
</dbReference>
<feature type="transmembrane region" description="Helical" evidence="2">
    <location>
        <begin position="369"/>
        <end position="390"/>
    </location>
</feature>
<feature type="compositionally biased region" description="Basic and acidic residues" evidence="1">
    <location>
        <begin position="571"/>
        <end position="583"/>
    </location>
</feature>
<feature type="transmembrane region" description="Helical" evidence="2">
    <location>
        <begin position="455"/>
        <end position="475"/>
    </location>
</feature>
<evidence type="ECO:0000256" key="2">
    <source>
        <dbReference type="SAM" id="Phobius"/>
    </source>
</evidence>
<dbReference type="Proteomes" id="UP000191124">
    <property type="component" value="Unassembled WGS sequence"/>
</dbReference>
<feature type="compositionally biased region" description="Basic and acidic residues" evidence="1">
    <location>
        <begin position="593"/>
        <end position="602"/>
    </location>
</feature>
<evidence type="ECO:0000313" key="4">
    <source>
        <dbReference type="EMBL" id="OOR21783.1"/>
    </source>
</evidence>
<gene>
    <name evidence="4" type="ORF">BW892_22020</name>
</gene>
<feature type="signal peptide" evidence="3">
    <location>
        <begin position="1"/>
        <end position="29"/>
    </location>
</feature>
<feature type="transmembrane region" description="Helical" evidence="2">
    <location>
        <begin position="396"/>
        <end position="415"/>
    </location>
</feature>
<feature type="chain" id="PRO_5013046310" evidence="3">
    <location>
        <begin position="30"/>
        <end position="933"/>
    </location>
</feature>
<feature type="compositionally biased region" description="Polar residues" evidence="1">
    <location>
        <begin position="748"/>
        <end position="757"/>
    </location>
</feature>
<dbReference type="AlphaFoldDB" id="A0A1S9UHR4"/>
<keyword evidence="2" id="KW-0472">Membrane</keyword>
<feature type="transmembrane region" description="Helical" evidence="2">
    <location>
        <begin position="305"/>
        <end position="328"/>
    </location>
</feature>
<evidence type="ECO:0000256" key="3">
    <source>
        <dbReference type="SAM" id="SignalP"/>
    </source>
</evidence>
<feature type="compositionally biased region" description="Polar residues" evidence="1">
    <location>
        <begin position="866"/>
        <end position="877"/>
    </location>
</feature>
<feature type="transmembrane region" description="Helical" evidence="2">
    <location>
        <begin position="176"/>
        <end position="195"/>
    </location>
</feature>
<feature type="transmembrane region" description="Helical" evidence="2">
    <location>
        <begin position="87"/>
        <end position="109"/>
    </location>
</feature>
<comment type="caution">
    <text evidence="4">The sequence shown here is derived from an EMBL/GenBank/DDBJ whole genome shotgun (WGS) entry which is preliminary data.</text>
</comment>
<organism evidence="4 5">
    <name type="scientific">Bacillus cereus</name>
    <dbReference type="NCBI Taxonomy" id="1396"/>
    <lineage>
        <taxon>Bacteria</taxon>
        <taxon>Bacillati</taxon>
        <taxon>Bacillota</taxon>
        <taxon>Bacilli</taxon>
        <taxon>Bacillales</taxon>
        <taxon>Bacillaceae</taxon>
        <taxon>Bacillus</taxon>
        <taxon>Bacillus cereus group</taxon>
    </lineage>
</organism>
<dbReference type="RefSeq" id="WP_078181565.1">
    <property type="nucleotide sequence ID" value="NZ_MUAL01000062.1"/>
</dbReference>
<feature type="compositionally biased region" description="Polar residues" evidence="1">
    <location>
        <begin position="826"/>
        <end position="837"/>
    </location>
</feature>